<dbReference type="GO" id="GO:0005634">
    <property type="term" value="C:nucleus"/>
    <property type="evidence" value="ECO:0007669"/>
    <property type="project" value="TreeGrafter"/>
</dbReference>
<dbReference type="SUPFAM" id="SSF52833">
    <property type="entry name" value="Thioredoxin-like"/>
    <property type="match status" value="1"/>
</dbReference>
<evidence type="ECO:0000259" key="1">
    <source>
        <dbReference type="Pfam" id="PF13905"/>
    </source>
</evidence>
<dbReference type="EMBL" id="AGSI01000011">
    <property type="protein sequence ID" value="EIE22094.1"/>
    <property type="molecule type" value="Genomic_DNA"/>
</dbReference>
<dbReference type="AlphaFoldDB" id="I0YUM5"/>
<dbReference type="Gene3D" id="3.40.30.10">
    <property type="entry name" value="Glutaredoxin"/>
    <property type="match status" value="1"/>
</dbReference>
<feature type="non-terminal residue" evidence="2">
    <location>
        <position position="71"/>
    </location>
</feature>
<dbReference type="eggNOG" id="KOG2501">
    <property type="taxonomic scope" value="Eukaryota"/>
</dbReference>
<gene>
    <name evidence="2" type="ORF">COCSUDRAFT_83485</name>
</gene>
<dbReference type="GeneID" id="17039941"/>
<reference evidence="2 3" key="1">
    <citation type="journal article" date="2012" name="Genome Biol.">
        <title>The genome of the polar eukaryotic microalga coccomyxa subellipsoidea reveals traits of cold adaptation.</title>
        <authorList>
            <person name="Blanc G."/>
            <person name="Agarkova I."/>
            <person name="Grimwood J."/>
            <person name="Kuo A."/>
            <person name="Brueggeman A."/>
            <person name="Dunigan D."/>
            <person name="Gurnon J."/>
            <person name="Ladunga I."/>
            <person name="Lindquist E."/>
            <person name="Lucas S."/>
            <person name="Pangilinan J."/>
            <person name="Proschold T."/>
            <person name="Salamov A."/>
            <person name="Schmutz J."/>
            <person name="Weeks D."/>
            <person name="Yamada T."/>
            <person name="Claverie J.M."/>
            <person name="Grigoriev I."/>
            <person name="Van Etten J."/>
            <person name="Lomsadze A."/>
            <person name="Borodovsky M."/>
        </authorList>
    </citation>
    <scope>NUCLEOTIDE SEQUENCE [LARGE SCALE GENOMIC DNA]</scope>
    <source>
        <strain evidence="2 3">C-169</strain>
    </source>
</reference>
<feature type="domain" description="Thioredoxin-like fold" evidence="1">
    <location>
        <begin position="21"/>
        <end position="71"/>
    </location>
</feature>
<organism evidence="2 3">
    <name type="scientific">Coccomyxa subellipsoidea (strain C-169)</name>
    <name type="common">Green microalga</name>
    <dbReference type="NCBI Taxonomy" id="574566"/>
    <lineage>
        <taxon>Eukaryota</taxon>
        <taxon>Viridiplantae</taxon>
        <taxon>Chlorophyta</taxon>
        <taxon>core chlorophytes</taxon>
        <taxon>Trebouxiophyceae</taxon>
        <taxon>Trebouxiophyceae incertae sedis</taxon>
        <taxon>Coccomyxaceae</taxon>
        <taxon>Coccomyxa</taxon>
        <taxon>Coccomyxa subellipsoidea</taxon>
    </lineage>
</organism>
<dbReference type="Proteomes" id="UP000007264">
    <property type="component" value="Unassembled WGS sequence"/>
</dbReference>
<name>I0YUM5_COCSC</name>
<evidence type="ECO:0000313" key="2">
    <source>
        <dbReference type="EMBL" id="EIE22094.1"/>
    </source>
</evidence>
<dbReference type="PANTHER" id="PTHR46472">
    <property type="entry name" value="NUCLEOREDOXIN"/>
    <property type="match status" value="1"/>
</dbReference>
<dbReference type="OrthoDB" id="409136at2759"/>
<feature type="non-terminal residue" evidence="2">
    <location>
        <position position="1"/>
    </location>
</feature>
<keyword evidence="3" id="KW-1185">Reference proteome</keyword>
<dbReference type="RefSeq" id="XP_005646638.1">
    <property type="nucleotide sequence ID" value="XM_005646581.1"/>
</dbReference>
<evidence type="ECO:0000313" key="3">
    <source>
        <dbReference type="Proteomes" id="UP000007264"/>
    </source>
</evidence>
<dbReference type="GO" id="GO:0030178">
    <property type="term" value="P:negative regulation of Wnt signaling pathway"/>
    <property type="evidence" value="ECO:0007669"/>
    <property type="project" value="TreeGrafter"/>
</dbReference>
<proteinExistence type="predicted"/>
<protein>
    <recommendedName>
        <fullName evidence="1">Thioredoxin-like fold domain-containing protein</fullName>
    </recommendedName>
</protein>
<accession>I0YUM5</accession>
<dbReference type="InterPro" id="IPR012336">
    <property type="entry name" value="Thioredoxin-like_fold"/>
</dbReference>
<dbReference type="KEGG" id="csl:COCSUDRAFT_83485"/>
<dbReference type="Pfam" id="PF13905">
    <property type="entry name" value="Thioredoxin_8"/>
    <property type="match status" value="1"/>
</dbReference>
<comment type="caution">
    <text evidence="2">The sequence shown here is derived from an EMBL/GenBank/DDBJ whole genome shotgun (WGS) entry which is preliminary data.</text>
</comment>
<dbReference type="GO" id="GO:0004791">
    <property type="term" value="F:thioredoxin-disulfide reductase (NADPH) activity"/>
    <property type="evidence" value="ECO:0007669"/>
    <property type="project" value="TreeGrafter"/>
</dbReference>
<dbReference type="PANTHER" id="PTHR46472:SF1">
    <property type="entry name" value="NUCLEOREDOXIN"/>
    <property type="match status" value="1"/>
</dbReference>
<dbReference type="InterPro" id="IPR036249">
    <property type="entry name" value="Thioredoxin-like_sf"/>
</dbReference>
<dbReference type="GO" id="GO:0031397">
    <property type="term" value="P:negative regulation of protein ubiquitination"/>
    <property type="evidence" value="ECO:0007669"/>
    <property type="project" value="TreeGrafter"/>
</dbReference>
<sequence>LLGPLLVSHESSVPLTSLEDTVVGLYFSAHWCPPCRQFTPKLKEVYAAVRGTGKRFEVVFISSDQNPKQFE</sequence>
<dbReference type="STRING" id="574566.I0YUM5"/>